<dbReference type="AlphaFoldDB" id="A0A1U9JUN3"/>
<dbReference type="InterPro" id="IPR050218">
    <property type="entry name" value="LptD"/>
</dbReference>
<feature type="signal peptide" evidence="1">
    <location>
        <begin position="1"/>
        <end position="40"/>
    </location>
</feature>
<dbReference type="GO" id="GO:1990351">
    <property type="term" value="C:transporter complex"/>
    <property type="evidence" value="ECO:0007669"/>
    <property type="project" value="TreeGrafter"/>
</dbReference>
<dbReference type="InterPro" id="IPR007543">
    <property type="entry name" value="LptD_C"/>
</dbReference>
<dbReference type="GO" id="GO:0043165">
    <property type="term" value="P:Gram-negative-bacterium-type cell outer membrane assembly"/>
    <property type="evidence" value="ECO:0007669"/>
    <property type="project" value="UniProtKB-UniRule"/>
</dbReference>
<evidence type="ECO:0000259" key="2">
    <source>
        <dbReference type="Pfam" id="PF04453"/>
    </source>
</evidence>
<protein>
    <recommendedName>
        <fullName evidence="1">LPS-assembly protein LptD</fullName>
    </recommendedName>
</protein>
<dbReference type="Pfam" id="PF04453">
    <property type="entry name" value="LptD"/>
    <property type="match status" value="1"/>
</dbReference>
<gene>
    <name evidence="1 3" type="primary">lptD</name>
    <name evidence="3" type="ORF">BHV28_08700</name>
</gene>
<dbReference type="STRING" id="1902579.BHV28_08700"/>
<keyword evidence="4" id="KW-1185">Reference proteome</keyword>
<dbReference type="KEGG" id="thd:BHV28_08700"/>
<reference evidence="3 4" key="1">
    <citation type="journal article" date="2010" name="Science">
        <title>Genomic comparison of the ants Camponotus floridanus and Harpegnathos saltator.</title>
        <authorList>
            <person name="Bonasio R."/>
            <person name="Zhang G."/>
            <person name="Ye C."/>
            <person name="Mutti N.S."/>
            <person name="Fang X."/>
            <person name="Qin N."/>
            <person name="Donahue G."/>
            <person name="Yang P."/>
            <person name="Li Q."/>
            <person name="Li C."/>
            <person name="Zhang P."/>
            <person name="Huang Z."/>
            <person name="Berger S.L."/>
            <person name="Reinberg D."/>
            <person name="Wang J."/>
            <person name="Liebig J."/>
        </authorList>
    </citation>
    <scope>NUCLEOTIDE SEQUENCE [LARGE SCALE GENOMIC DNA]</scope>
    <source>
        <strain evidence="3 4">Hsal</strain>
    </source>
</reference>
<comment type="subcellular location">
    <subcellularLocation>
        <location evidence="1">Cell outer membrane</location>
    </subcellularLocation>
</comment>
<comment type="caution">
    <text evidence="1">Lacks conserved residue(s) required for the propagation of feature annotation.</text>
</comment>
<dbReference type="GO" id="GO:0009279">
    <property type="term" value="C:cell outer membrane"/>
    <property type="evidence" value="ECO:0007669"/>
    <property type="project" value="UniProtKB-SubCell"/>
</dbReference>
<comment type="subunit">
    <text evidence="1">Component of the lipopolysaccharide transport and assembly complex.</text>
</comment>
<comment type="function">
    <text evidence="1">Involved in the assembly of lipopolysaccharide (LPS) at the surface of the outer membrane.</text>
</comment>
<feature type="chain" id="PRO_5013412872" description="LPS-assembly protein LptD" evidence="1">
    <location>
        <begin position="41"/>
        <end position="787"/>
    </location>
</feature>
<keyword evidence="1" id="KW-0732">Signal</keyword>
<name>A0A1U9JUN3_9HYPH</name>
<evidence type="ECO:0000313" key="3">
    <source>
        <dbReference type="EMBL" id="AQS41569.1"/>
    </source>
</evidence>
<dbReference type="Proteomes" id="UP000188912">
    <property type="component" value="Chromosome"/>
</dbReference>
<dbReference type="PANTHER" id="PTHR30189">
    <property type="entry name" value="LPS-ASSEMBLY PROTEIN"/>
    <property type="match status" value="1"/>
</dbReference>
<feature type="domain" description="LptD C-terminal" evidence="2">
    <location>
        <begin position="315"/>
        <end position="716"/>
    </location>
</feature>
<dbReference type="GO" id="GO:0015920">
    <property type="term" value="P:lipopolysaccharide transport"/>
    <property type="evidence" value="ECO:0007669"/>
    <property type="project" value="InterPro"/>
</dbReference>
<proteinExistence type="inferred from homology"/>
<evidence type="ECO:0000313" key="4">
    <source>
        <dbReference type="Proteomes" id="UP000188912"/>
    </source>
</evidence>
<accession>A0A1U9JUN3</accession>
<organism evidence="3 4">
    <name type="scientific">Candidatus Tokpelaia hoelldobleri</name>
    <dbReference type="NCBI Taxonomy" id="1902579"/>
    <lineage>
        <taxon>Bacteria</taxon>
        <taxon>Pseudomonadati</taxon>
        <taxon>Pseudomonadota</taxon>
        <taxon>Alphaproteobacteria</taxon>
        <taxon>Hyphomicrobiales</taxon>
        <taxon>Candidatus Tokpelaia</taxon>
    </lineage>
</organism>
<comment type="similarity">
    <text evidence="1">Belongs to the LptD family.</text>
</comment>
<dbReference type="HAMAP" id="MF_01411">
    <property type="entry name" value="LPS_assembly_LptD"/>
    <property type="match status" value="1"/>
</dbReference>
<dbReference type="Gene3D" id="2.60.450.10">
    <property type="entry name" value="Lipopolysaccharide (LPS) transport protein A like domain"/>
    <property type="match status" value="1"/>
</dbReference>
<sequence precursor="true">MSKTRKRIHDTMRFRQLVCGTALVCVFALSPLSATPPAQAQALSDFMDQKSAKADDSRMLLSADELVYDREASTITARGNVQVEYDGNHIVAQSITYNQATKRVMAHGNVEIVDSKGTKLYADQIDLTDDLGEGFINSLQAETTDKTYFAAESAERSMGQMTVFNNGAYTACEPCYAKPDKDVLWQVKAKRIIWNAATKTMRFEDSRFEMFGKTVGWLPVFEMADPTVKRKSGFLAPAFSYKSKLGFGMTNSYFWNLAPHYDFTFSATGLTKQGVLAEGEWRHRLENGSYNVRFAHIYQNSRDAFNYRSIDRQQTNRYMLATKGQFELNPRWKYGWDVLAQSDHNFARTYDIKGYNRDVQRSKIYLTGLSGRNYFDMRLYHFNVQENLRKNNPLERASRQPWVLPRIDYTRIADHPVYGGELKFTGNMQVLYRDRADFAYTDQFGNPLSTPRLAGMHGTNGRLTGETEWKRTFIGSSGFVLTPVLALRGDGIVIDTNQNYDPIELRSNAFRGMATAGLEARYPLLFSALNSSHIIEPVAQIFARNNEQYTGKLVNEDAQSFVFDATTLFQRDKFSGYDRVEGGTRANLGVRYSGNFDTGWSLYGLAGQSYHLSGRNSFAARDVTHVGADSGLEKSRSDYVAMLGADNGQGFSFAARGRFDEGNMAIKRGELDMRQQWRRFGFGTQYAYIESQPEYGYKNKRQEVSVQGNYKFNDNWQTNVFASYDLVSETLVRAGTAFSYEDECFAIMLGYMQTRNPGERSDSPAHKFSLGISFRTIGDFGISSGNR</sequence>
<keyword evidence="1" id="KW-0998">Cell outer membrane</keyword>
<keyword evidence="1" id="KW-0472">Membrane</keyword>
<dbReference type="PANTHER" id="PTHR30189:SF1">
    <property type="entry name" value="LPS-ASSEMBLY PROTEIN LPTD"/>
    <property type="match status" value="1"/>
</dbReference>
<reference evidence="3 4" key="2">
    <citation type="journal article" date="2016" name="Sci. Rep.">
        <title>The genome of Rhizobiales bacteria in predatory ants reveals urease gene functions but no genes for nitrogen fixation.</title>
        <authorList>
            <person name="Neuvonen M.M."/>
            <person name="Tamarit D."/>
            <person name="Naslund K."/>
            <person name="Liebig J."/>
            <person name="Feldhaar H."/>
            <person name="Moran N.A."/>
            <person name="Guy L."/>
            <person name="Andersson S.G."/>
        </authorList>
    </citation>
    <scope>NUCLEOTIDE SEQUENCE [LARGE SCALE GENOMIC DNA]</scope>
    <source>
        <strain evidence="3 4">Hsal</strain>
    </source>
</reference>
<evidence type="ECO:0000256" key="1">
    <source>
        <dbReference type="HAMAP-Rule" id="MF_01411"/>
    </source>
</evidence>
<dbReference type="EMBL" id="CP017315">
    <property type="protein sequence ID" value="AQS41569.1"/>
    <property type="molecule type" value="Genomic_DNA"/>
</dbReference>
<dbReference type="InterPro" id="IPR020889">
    <property type="entry name" value="LipoPS_assembly_LptD"/>
</dbReference>